<accession>A0A9W8CKH1</accession>
<protein>
    <submittedName>
        <fullName evidence="2">Uncharacterized protein</fullName>
    </submittedName>
</protein>
<evidence type="ECO:0000256" key="1">
    <source>
        <dbReference type="SAM" id="MobiDB-lite"/>
    </source>
</evidence>
<sequence length="986" mass="106721">MQNKEQSQATERKRTGGLKRWLSFKNINATYRRSEVVPPAENMLSKEKRKLVRSRNRASEQIVFPNHRVTVKATKIDASSVNKKVSAKRISHTDSQRENDLLMLLLQRELKSPKVSPAAVPELLSPDIAQQPLASLTEESEHGESDKIVSSTSKPKSNPPRRKRSLIYAMYCTAKSEELPALEPAGVLESEEGQDTDFENAGQQPLGLATSSLIPPVLPFSQGLDRGSQSMDTIDNGSTAFVSRTSMPSLQAGYYSSMHGQNGLQQAIACPHKASIKSVLANVAAELSISASRPTSLIDSEGESEYVTGSDISSRSSFVDAVAVEAAAYRCSGRFAPRLSTIERGKDGHLLIKPKGADCTAKSSQTSSSADLSPKSKMLANIAKAECAGAIDSGNESATDTSPLPETPSAIAKSLQSDHTRTTQYAVEGFPSVPEINVCSKSHCIAAREPKDSMLINAHRFSADLGVAKCDDALLSASLDDLVAKISFASNGISRPRSNTSPPSMLPENTRSTTENISVDTAETAKADSTPVILSSRQQTSISSLSGGLCLDKSAQPGSDSVLFTSLSEMLAENKRPRSPSSSSLSSLSSSPSLSKPLSPSTVQRENSLEGKCDKDVEVAAAAEAAAGIKDSQPGRGLRSRHQISVQRGAGLGRLAEESLQSTNSNMLSIFSDISDSDMLYFNGSQTQQEEIYFKGGQFSQLSLFFDGRPHSLVHDSSLISAQSSVADNSQHLNNNASATASVAPADSDVPLTFAFSDLNTNRDSNRNGDINNNDDDDDDDNDDDDDDDDADELSLSDIIAINQTVISPPPAQFDGHIYVLSTSSNGSSKDQTEVSRHVEAVSDDVEVSDSKQTSSIANRTRKLSTALGSIRNLHRKIKSSTSQTRSTSSSNSRGRSRSRSSTSASGNQNQQQEQLQKQATKKMFRFNELVAVYETWNRDEYDRKGMPSTKLDAEIIEQIKYELNEFKVYEMQVHEDSRRYTHFIY</sequence>
<dbReference type="AlphaFoldDB" id="A0A9W8CKH1"/>
<keyword evidence="3" id="KW-1185">Reference proteome</keyword>
<organism evidence="2 3">
    <name type="scientific">Coemansia asiatica</name>
    <dbReference type="NCBI Taxonomy" id="1052880"/>
    <lineage>
        <taxon>Eukaryota</taxon>
        <taxon>Fungi</taxon>
        <taxon>Fungi incertae sedis</taxon>
        <taxon>Zoopagomycota</taxon>
        <taxon>Kickxellomycotina</taxon>
        <taxon>Kickxellomycetes</taxon>
        <taxon>Kickxellales</taxon>
        <taxon>Kickxellaceae</taxon>
        <taxon>Coemansia</taxon>
    </lineage>
</organism>
<feature type="compositionally biased region" description="Basic and acidic residues" evidence="1">
    <location>
        <begin position="831"/>
        <end position="841"/>
    </location>
</feature>
<feature type="region of interest" description="Disordered" evidence="1">
    <location>
        <begin position="573"/>
        <end position="612"/>
    </location>
</feature>
<dbReference type="EMBL" id="JANBOH010000080">
    <property type="protein sequence ID" value="KAJ1645971.1"/>
    <property type="molecule type" value="Genomic_DNA"/>
</dbReference>
<feature type="compositionally biased region" description="Low complexity" evidence="1">
    <location>
        <begin position="579"/>
        <end position="601"/>
    </location>
</feature>
<feature type="region of interest" description="Disordered" evidence="1">
    <location>
        <begin position="758"/>
        <end position="792"/>
    </location>
</feature>
<feature type="compositionally biased region" description="Low complexity" evidence="1">
    <location>
        <begin position="880"/>
        <end position="919"/>
    </location>
</feature>
<name>A0A9W8CKH1_9FUNG</name>
<feature type="compositionally biased region" description="Acidic residues" evidence="1">
    <location>
        <begin position="773"/>
        <end position="792"/>
    </location>
</feature>
<feature type="region of interest" description="Disordered" evidence="1">
    <location>
        <begin position="492"/>
        <end position="512"/>
    </location>
</feature>
<reference evidence="2" key="1">
    <citation type="submission" date="2022-07" db="EMBL/GenBank/DDBJ databases">
        <title>Phylogenomic reconstructions and comparative analyses of Kickxellomycotina fungi.</title>
        <authorList>
            <person name="Reynolds N.K."/>
            <person name="Stajich J.E."/>
            <person name="Barry K."/>
            <person name="Grigoriev I.V."/>
            <person name="Crous P."/>
            <person name="Smith M.E."/>
        </authorList>
    </citation>
    <scope>NUCLEOTIDE SEQUENCE</scope>
    <source>
        <strain evidence="2">NBRC 105413</strain>
    </source>
</reference>
<proteinExistence type="predicted"/>
<feature type="region of interest" description="Disordered" evidence="1">
    <location>
        <begin position="135"/>
        <end position="162"/>
    </location>
</feature>
<feature type="region of interest" description="Disordered" evidence="1">
    <location>
        <begin position="824"/>
        <end position="919"/>
    </location>
</feature>
<comment type="caution">
    <text evidence="2">The sequence shown here is derived from an EMBL/GenBank/DDBJ whole genome shotgun (WGS) entry which is preliminary data.</text>
</comment>
<dbReference type="Proteomes" id="UP001145021">
    <property type="component" value="Unassembled WGS sequence"/>
</dbReference>
<gene>
    <name evidence="2" type="ORF">LPJ64_002484</name>
</gene>
<evidence type="ECO:0000313" key="2">
    <source>
        <dbReference type="EMBL" id="KAJ1645971.1"/>
    </source>
</evidence>
<evidence type="ECO:0000313" key="3">
    <source>
        <dbReference type="Proteomes" id="UP001145021"/>
    </source>
</evidence>